<evidence type="ECO:0000313" key="3">
    <source>
        <dbReference type="Proteomes" id="UP001516662"/>
    </source>
</evidence>
<keyword evidence="3" id="KW-1185">Reference proteome</keyword>
<accession>A0ABR9QGW1</accession>
<dbReference type="Proteomes" id="UP001516662">
    <property type="component" value="Unassembled WGS sequence"/>
</dbReference>
<organism evidence="2 3">
    <name type="scientific">Litchfieldia luteola</name>
    <dbReference type="NCBI Taxonomy" id="682179"/>
    <lineage>
        <taxon>Bacteria</taxon>
        <taxon>Bacillati</taxon>
        <taxon>Bacillota</taxon>
        <taxon>Bacilli</taxon>
        <taxon>Bacillales</taxon>
        <taxon>Bacillaceae</taxon>
        <taxon>Litchfieldia</taxon>
    </lineage>
</organism>
<feature type="region of interest" description="Disordered" evidence="1">
    <location>
        <begin position="1"/>
        <end position="35"/>
    </location>
</feature>
<reference evidence="2 3" key="1">
    <citation type="submission" date="2020-10" db="EMBL/GenBank/DDBJ databases">
        <title>Bacillus sp. HD4P25, an endophyte from a halophyte.</title>
        <authorList>
            <person name="Sun J.-Q."/>
        </authorList>
    </citation>
    <scope>NUCLEOTIDE SEQUENCE [LARGE SCALE GENOMIC DNA]</scope>
    <source>
        <strain evidence="2 3">YIM 93174</strain>
    </source>
</reference>
<feature type="compositionally biased region" description="Basic and acidic residues" evidence="1">
    <location>
        <begin position="19"/>
        <end position="35"/>
    </location>
</feature>
<sequence>MDKNKQGKVPNISGSFQIADDKRQNDLESMEKEHDLDDESMYYARIFMED</sequence>
<dbReference type="EMBL" id="JADCLJ010000016">
    <property type="protein sequence ID" value="MBE4907730.1"/>
    <property type="molecule type" value="Genomic_DNA"/>
</dbReference>
<comment type="caution">
    <text evidence="2">The sequence shown here is derived from an EMBL/GenBank/DDBJ whole genome shotgun (WGS) entry which is preliminary data.</text>
</comment>
<dbReference type="RefSeq" id="WP_193470764.1">
    <property type="nucleotide sequence ID" value="NZ_JADCLJ010000016.1"/>
</dbReference>
<evidence type="ECO:0000313" key="2">
    <source>
        <dbReference type="EMBL" id="MBE4907730.1"/>
    </source>
</evidence>
<gene>
    <name evidence="2" type="ORF">IMZ08_06640</name>
</gene>
<evidence type="ECO:0000256" key="1">
    <source>
        <dbReference type="SAM" id="MobiDB-lite"/>
    </source>
</evidence>
<protein>
    <submittedName>
        <fullName evidence="2">Uncharacterized protein</fullName>
    </submittedName>
</protein>
<name>A0ABR9QGW1_9BACI</name>
<proteinExistence type="predicted"/>